<organism evidence="2 3">
    <name type="scientific">Merdimonas faecis</name>
    <dbReference type="NCBI Taxonomy" id="1653435"/>
    <lineage>
        <taxon>Bacteria</taxon>
        <taxon>Bacillati</taxon>
        <taxon>Bacillota</taxon>
        <taxon>Clostridia</taxon>
        <taxon>Lachnospirales</taxon>
        <taxon>Lachnospiraceae</taxon>
        <taxon>Merdimonas</taxon>
    </lineage>
</organism>
<proteinExistence type="predicted"/>
<dbReference type="RefSeq" id="WP_277272161.1">
    <property type="nucleotide sequence ID" value="NZ_DYXE01000062.1"/>
</dbReference>
<evidence type="ECO:0000313" key="2">
    <source>
        <dbReference type="EMBL" id="HJH50039.1"/>
    </source>
</evidence>
<comment type="caution">
    <text evidence="2">The sequence shown here is derived from an EMBL/GenBank/DDBJ whole genome shotgun (WGS) entry which is preliminary data.</text>
</comment>
<gene>
    <name evidence="2" type="ORF">K8V39_07230</name>
</gene>
<feature type="transmembrane region" description="Helical" evidence="1">
    <location>
        <begin position="136"/>
        <end position="162"/>
    </location>
</feature>
<dbReference type="EMBL" id="DYXE01000062">
    <property type="protein sequence ID" value="HJH50039.1"/>
    <property type="molecule type" value="Genomic_DNA"/>
</dbReference>
<feature type="transmembrane region" description="Helical" evidence="1">
    <location>
        <begin position="79"/>
        <end position="97"/>
    </location>
</feature>
<feature type="transmembrane region" description="Helical" evidence="1">
    <location>
        <begin position="28"/>
        <end position="50"/>
    </location>
</feature>
<sequence length="168" mass="18956">MISAADFAALIFHGKQNKLNEDDNMKKLGYVLMVLLEAAALAGAYIINYFTNKKMGMARWVIYKNQGWERDYPMDTLKTAVMAVLILLTILVFLFFLKRKQEAGKLLISMNVVMILLTLLYVSYTVISSRETMRAYYFLSLLFGIAAAVQILKTGAAVLMCGKKSDEK</sequence>
<dbReference type="AlphaFoldDB" id="A0A9D2VY52"/>
<keyword evidence="1" id="KW-1133">Transmembrane helix</keyword>
<accession>A0A9D2VY52</accession>
<reference evidence="2" key="2">
    <citation type="submission" date="2021-09" db="EMBL/GenBank/DDBJ databases">
        <authorList>
            <person name="Gilroy R."/>
        </authorList>
    </citation>
    <scope>NUCLEOTIDE SEQUENCE</scope>
    <source>
        <strain evidence="2">USAMLcec4-12693</strain>
    </source>
</reference>
<keyword evidence="1" id="KW-0812">Transmembrane</keyword>
<keyword evidence="1" id="KW-0472">Membrane</keyword>
<name>A0A9D2VY52_9FIRM</name>
<protein>
    <submittedName>
        <fullName evidence="2">Uncharacterized protein</fullName>
    </submittedName>
</protein>
<dbReference type="Proteomes" id="UP000813420">
    <property type="component" value="Unassembled WGS sequence"/>
</dbReference>
<reference evidence="2" key="1">
    <citation type="journal article" date="2021" name="PeerJ">
        <title>Extensive microbial diversity within the chicken gut microbiome revealed by metagenomics and culture.</title>
        <authorList>
            <person name="Gilroy R."/>
            <person name="Ravi A."/>
            <person name="Getino M."/>
            <person name="Pursley I."/>
            <person name="Horton D.L."/>
            <person name="Alikhan N.F."/>
            <person name="Baker D."/>
            <person name="Gharbi K."/>
            <person name="Hall N."/>
            <person name="Watson M."/>
            <person name="Adriaenssens E.M."/>
            <person name="Foster-Nyarko E."/>
            <person name="Jarju S."/>
            <person name="Secka A."/>
            <person name="Antonio M."/>
            <person name="Oren A."/>
            <person name="Chaudhuri R.R."/>
            <person name="La Ragione R."/>
            <person name="Hildebrand F."/>
            <person name="Pallen M.J."/>
        </authorList>
    </citation>
    <scope>NUCLEOTIDE SEQUENCE</scope>
    <source>
        <strain evidence="2">USAMLcec4-12693</strain>
    </source>
</reference>
<evidence type="ECO:0000313" key="3">
    <source>
        <dbReference type="Proteomes" id="UP000813420"/>
    </source>
</evidence>
<evidence type="ECO:0000256" key="1">
    <source>
        <dbReference type="SAM" id="Phobius"/>
    </source>
</evidence>
<feature type="transmembrane region" description="Helical" evidence="1">
    <location>
        <begin position="106"/>
        <end position="124"/>
    </location>
</feature>